<gene>
    <name evidence="2" type="ORF">MYCFIDRAFT_177762</name>
</gene>
<dbReference type="GeneID" id="19333840"/>
<dbReference type="RefSeq" id="XP_007929909.1">
    <property type="nucleotide sequence ID" value="XM_007931718.1"/>
</dbReference>
<reference evidence="2 3" key="1">
    <citation type="journal article" date="2012" name="PLoS Pathog.">
        <title>Diverse lifestyles and strategies of plant pathogenesis encoded in the genomes of eighteen Dothideomycetes fungi.</title>
        <authorList>
            <person name="Ohm R.A."/>
            <person name="Feau N."/>
            <person name="Henrissat B."/>
            <person name="Schoch C.L."/>
            <person name="Horwitz B.A."/>
            <person name="Barry K.W."/>
            <person name="Condon B.J."/>
            <person name="Copeland A.C."/>
            <person name="Dhillon B."/>
            <person name="Glaser F."/>
            <person name="Hesse C.N."/>
            <person name="Kosti I."/>
            <person name="LaButti K."/>
            <person name="Lindquist E.A."/>
            <person name="Lucas S."/>
            <person name="Salamov A.A."/>
            <person name="Bradshaw R.E."/>
            <person name="Ciuffetti L."/>
            <person name="Hamelin R.C."/>
            <person name="Kema G.H.J."/>
            <person name="Lawrence C."/>
            <person name="Scott J.A."/>
            <person name="Spatafora J.W."/>
            <person name="Turgeon B.G."/>
            <person name="de Wit P.J.G.M."/>
            <person name="Zhong S."/>
            <person name="Goodwin S.B."/>
            <person name="Grigoriev I.V."/>
        </authorList>
    </citation>
    <scope>NUCLEOTIDE SEQUENCE [LARGE SCALE GENOMIC DNA]</scope>
    <source>
        <strain evidence="2 3">CIRAD86</strain>
    </source>
</reference>
<feature type="region of interest" description="Disordered" evidence="1">
    <location>
        <begin position="263"/>
        <end position="339"/>
    </location>
</feature>
<name>M3ANQ3_PSEFD</name>
<feature type="region of interest" description="Disordered" evidence="1">
    <location>
        <begin position="557"/>
        <end position="578"/>
    </location>
</feature>
<proteinExistence type="predicted"/>
<evidence type="ECO:0000313" key="2">
    <source>
        <dbReference type="EMBL" id="EME79097.1"/>
    </source>
</evidence>
<dbReference type="EMBL" id="KB446562">
    <property type="protein sequence ID" value="EME79097.1"/>
    <property type="molecule type" value="Genomic_DNA"/>
</dbReference>
<feature type="compositionally biased region" description="Basic and acidic residues" evidence="1">
    <location>
        <begin position="1"/>
        <end position="12"/>
    </location>
</feature>
<dbReference type="KEGG" id="pfj:MYCFIDRAFT_177762"/>
<dbReference type="AlphaFoldDB" id="M3ANQ3"/>
<organism evidence="2 3">
    <name type="scientific">Pseudocercospora fijiensis (strain CIRAD86)</name>
    <name type="common">Black leaf streak disease fungus</name>
    <name type="synonym">Mycosphaerella fijiensis</name>
    <dbReference type="NCBI Taxonomy" id="383855"/>
    <lineage>
        <taxon>Eukaryota</taxon>
        <taxon>Fungi</taxon>
        <taxon>Dikarya</taxon>
        <taxon>Ascomycota</taxon>
        <taxon>Pezizomycotina</taxon>
        <taxon>Dothideomycetes</taxon>
        <taxon>Dothideomycetidae</taxon>
        <taxon>Mycosphaerellales</taxon>
        <taxon>Mycosphaerellaceae</taxon>
        <taxon>Pseudocercospora</taxon>
    </lineage>
</organism>
<dbReference type="OrthoDB" id="3647832at2759"/>
<sequence>MEGKTEPDRMSEGLHTLPQPHASEASYDPPPIKSKISRMQTKLRDVLKLSDPSSLILNGHNVNHINIAGRLPFSGITTLSPATNTVGPAFVTWAPDSNIAPLATAFIYTDESGQATSSSLLCDTDLFSSAYSTTVEDCSYSVCPSQYLDPDCNLYINSLVVDRADPISPTVQIQTVSESYCYVTTTANNGSCNIGCAAALALFTASATPVLYDGALSSLSDNIYFLPDITSNAGSWVGFSRQTVALDQPASFAAGITTTITTENGPVSTSSASSGPTIPAPGSSSISTTSASSSESTASYSDPDQSVSNPFSTTSSDSTTTTAQSMTTPLESTTTVSDLSSTSYSQLTITSYTYVDGPNGQTSSSALTITSTVVVVPDTTAPSIQGNSDAGTNSMILTSSLRLNDGNENASLYRARDSNSHVLRWEGEMLTTAPARSVWWMESDQFQIYHIPGPGPSESETFRGSELQVGSLFFDHHQPVKTGDMYLLKCSVLLPCIILSVLQRQHGLKSRTFSTLGATHALRLLIFFLRGLQNLTTTGFFFSLLLIHTHGPIESNQDPEHHSFAVPPDETAAGNSKRDGTGYMQAAFFFQKEEKRGSSALALSYQPSACLNLKKKNF</sequence>
<feature type="compositionally biased region" description="Low complexity" evidence="1">
    <location>
        <begin position="268"/>
        <end position="299"/>
    </location>
</feature>
<evidence type="ECO:0000313" key="3">
    <source>
        <dbReference type="Proteomes" id="UP000016932"/>
    </source>
</evidence>
<keyword evidence="3" id="KW-1185">Reference proteome</keyword>
<dbReference type="Proteomes" id="UP000016932">
    <property type="component" value="Unassembled WGS sequence"/>
</dbReference>
<evidence type="ECO:0000256" key="1">
    <source>
        <dbReference type="SAM" id="MobiDB-lite"/>
    </source>
</evidence>
<feature type="compositionally biased region" description="Low complexity" evidence="1">
    <location>
        <begin position="306"/>
        <end position="339"/>
    </location>
</feature>
<feature type="region of interest" description="Disordered" evidence="1">
    <location>
        <begin position="1"/>
        <end position="32"/>
    </location>
</feature>
<protein>
    <submittedName>
        <fullName evidence="2">Uncharacterized protein</fullName>
    </submittedName>
</protein>
<accession>M3ANQ3</accession>
<dbReference type="VEuPathDB" id="FungiDB:MYCFIDRAFT_177762"/>
<dbReference type="HOGENOM" id="CLU_442207_0_0_1"/>